<evidence type="ECO:0000256" key="1">
    <source>
        <dbReference type="SAM" id="MobiDB-lite"/>
    </source>
</evidence>
<proteinExistence type="predicted"/>
<organism evidence="3 4">
    <name type="scientific">Acidithiobacillus thiooxidans</name>
    <name type="common">Thiobacillus thiooxidans</name>
    <dbReference type="NCBI Taxonomy" id="930"/>
    <lineage>
        <taxon>Bacteria</taxon>
        <taxon>Pseudomonadati</taxon>
        <taxon>Pseudomonadota</taxon>
        <taxon>Acidithiobacillia</taxon>
        <taxon>Acidithiobacillales</taxon>
        <taxon>Acidithiobacillaceae</taxon>
        <taxon>Acidithiobacillus</taxon>
    </lineage>
</organism>
<keyword evidence="2" id="KW-1133">Transmembrane helix</keyword>
<sequence>MVEFVVLAGFVLVPLLLMMAYVGKWAYLQNRSIEAARYAAWERTVSRVTPPNGREWAALKSDADLRNEVAIRFFGARNERLTAVTGSADATKVASGSSAEPLLHKHDGEPLLVEREKNIQVETAERPFDGGWTQGAMNAINKITGNPMQMTGPTVATVSVTAAGIPQRLFREVGLQDPLDFTAQAAVLIDPWSANGPQEEARLLRNNFLDKQELLAKGKVGFGATGYALYLEGFLLDWTGGGGLFSEFRKFWNDPDKYGIRMDTEQQFGDRLQPKPNIPNYTGP</sequence>
<dbReference type="AlphaFoldDB" id="A0A1C2JGI4"/>
<keyword evidence="2" id="KW-0472">Membrane</keyword>
<keyword evidence="2" id="KW-0812">Transmembrane</keyword>
<name>A0A1C2JGI4_ACITH</name>
<gene>
    <name evidence="3" type="ORF">A6M23_18155</name>
</gene>
<keyword evidence="4" id="KW-1185">Reference proteome</keyword>
<evidence type="ECO:0000313" key="3">
    <source>
        <dbReference type="EMBL" id="OCX68494.1"/>
    </source>
</evidence>
<dbReference type="EMBL" id="LWRY01000263">
    <property type="protein sequence ID" value="OCX68494.1"/>
    <property type="molecule type" value="Genomic_DNA"/>
</dbReference>
<comment type="caution">
    <text evidence="3">The sequence shown here is derived from an EMBL/GenBank/DDBJ whole genome shotgun (WGS) entry which is preliminary data.</text>
</comment>
<accession>A0A1C2JGI4</accession>
<dbReference type="Proteomes" id="UP000095008">
    <property type="component" value="Unassembled WGS sequence"/>
</dbReference>
<feature type="region of interest" description="Disordered" evidence="1">
    <location>
        <begin position="265"/>
        <end position="284"/>
    </location>
</feature>
<reference evidence="3" key="1">
    <citation type="journal article" date="2016" name="Int. J. Mol. Sci.">
        <title>Comparative genomics of the extreme acidophile Acidithiobacillus thiooxidans reveals intraspecific divergence and niche adaptation.</title>
        <authorList>
            <person name="Zhang X."/>
            <person name="Feng X."/>
            <person name="Tao J."/>
            <person name="Ma L."/>
            <person name="Xiao Y."/>
            <person name="Liang Y."/>
            <person name="Liu X."/>
            <person name="Yin H."/>
        </authorList>
    </citation>
    <scope>NUCLEOTIDE SEQUENCE [LARGE SCALE GENOMIC DNA]</scope>
    <source>
        <strain evidence="3">DXS-W</strain>
    </source>
</reference>
<protein>
    <submittedName>
        <fullName evidence="3">Uncharacterized protein</fullName>
    </submittedName>
</protein>
<evidence type="ECO:0000313" key="4">
    <source>
        <dbReference type="Proteomes" id="UP000095008"/>
    </source>
</evidence>
<evidence type="ECO:0000256" key="2">
    <source>
        <dbReference type="SAM" id="Phobius"/>
    </source>
</evidence>
<feature type="transmembrane region" description="Helical" evidence="2">
    <location>
        <begin position="6"/>
        <end position="27"/>
    </location>
</feature>